<protein>
    <submittedName>
        <fullName evidence="2">DUF4430 domain-containing protein</fullName>
    </submittedName>
</protein>
<dbReference type="Gene3D" id="2.60.40.10">
    <property type="entry name" value="Immunoglobulins"/>
    <property type="match status" value="1"/>
</dbReference>
<dbReference type="EMBL" id="CP060635">
    <property type="protein sequence ID" value="QNM07876.1"/>
    <property type="molecule type" value="Genomic_DNA"/>
</dbReference>
<feature type="region of interest" description="Disordered" evidence="1">
    <location>
        <begin position="141"/>
        <end position="183"/>
    </location>
</feature>
<dbReference type="RefSeq" id="WP_249328493.1">
    <property type="nucleotide sequence ID" value="NZ_CP060635.1"/>
</dbReference>
<proteinExistence type="predicted"/>
<reference evidence="2 3" key="1">
    <citation type="submission" date="2020-08" db="EMBL/GenBank/DDBJ databases">
        <authorList>
            <person name="Liu C."/>
            <person name="Sun Q."/>
        </authorList>
    </citation>
    <scope>NUCLEOTIDE SEQUENCE [LARGE SCALE GENOMIC DNA]</scope>
    <source>
        <strain evidence="2 3">NSJ-29</strain>
    </source>
</reference>
<evidence type="ECO:0000256" key="1">
    <source>
        <dbReference type="SAM" id="MobiDB-lite"/>
    </source>
</evidence>
<evidence type="ECO:0000313" key="3">
    <source>
        <dbReference type="Proteomes" id="UP000515860"/>
    </source>
</evidence>
<dbReference type="AlphaFoldDB" id="A0A7G9GAP4"/>
<feature type="compositionally biased region" description="Low complexity" evidence="1">
    <location>
        <begin position="94"/>
        <end position="103"/>
    </location>
</feature>
<feature type="compositionally biased region" description="Acidic residues" evidence="1">
    <location>
        <begin position="81"/>
        <end position="93"/>
    </location>
</feature>
<feature type="compositionally biased region" description="Gly residues" evidence="1">
    <location>
        <begin position="150"/>
        <end position="172"/>
    </location>
</feature>
<dbReference type="Proteomes" id="UP000515860">
    <property type="component" value="Chromosome"/>
</dbReference>
<keyword evidence="3" id="KW-1185">Reference proteome</keyword>
<evidence type="ECO:0000313" key="2">
    <source>
        <dbReference type="EMBL" id="QNM07876.1"/>
    </source>
</evidence>
<organism evidence="2 3">
    <name type="scientific">Wansuia hejianensis</name>
    <dbReference type="NCBI Taxonomy" id="2763667"/>
    <lineage>
        <taxon>Bacteria</taxon>
        <taxon>Bacillati</taxon>
        <taxon>Bacillota</taxon>
        <taxon>Clostridia</taxon>
        <taxon>Lachnospirales</taxon>
        <taxon>Lachnospiraceae</taxon>
        <taxon>Wansuia</taxon>
    </lineage>
</organism>
<accession>A0A7G9GAP4</accession>
<sequence>MKGLKTGEKLKKTGAALGVMGLALVLCVLLAGFGRTAPENPMESREAEASRMYLTSSTLAMDQEQLAGVENANINSGESGSEAEQEEEEEQQEQQETAQPQEEQQQEKQQEQQPQQGSTYVNQPVTSDALSGSLLSLIQKNQTSSSTGSDGSGSDGPGEGSGEGGGSGGGETGNLPTEGGEEKTLNAEQAKELFTTSLRDCQVTEQDYSFTISLTEKGLQLDDPRFTVFVNGAQQTAATGDNRIRLQEGANSVYVMLKFRARENTTVDEYTACTKVYTITYIPEGTVSLRVVNARTGEDLPDGGTLTVYQESFWVEVIAEKNTGGTISAVSSRVRLGGVPQSADSDGIYRLSLTPGDQNLLRVVADVSGTEQKTFTCTLVYQTGSFMVRFDGPSARFSETISNDRSVGDKVFKGLTAWTYASESSDFSVRLTYSKNTGKEQLISFTAATRNGTVDLTSLAGGDNYATVALDTSQPTVFEVVCLDSDGERQWYQWEITFQRQTPSGGSGTNEVRIEIDLADGETVRKNPKQVGVKVQDSAGNWLDQYGTDFQVYLNGEYLNFDSIAYGTAEYVFNLYLTEGENTLYVRAVDANQYTAEKTLTIYFDPEEQSMKIHLIMSAETVGLGTMIDEYVMVSSGKSVAEVIEERLAAYGYTTIHDGSPSGSDYWLRHIQKQGILEGWSISEEERSLLEEEGFWLDENPASLDSLGEKDFTSGSGWMVTVNHQYIALGMGTWALRDGDEIHLLYTLDVGNDVGVEVDTGVYG</sequence>
<dbReference type="InterPro" id="IPR013783">
    <property type="entry name" value="Ig-like_fold"/>
</dbReference>
<dbReference type="KEGG" id="whj:H9Q79_13275"/>
<name>A0A7G9GAP4_9FIRM</name>
<gene>
    <name evidence="2" type="ORF">H9Q79_13275</name>
</gene>
<feature type="region of interest" description="Disordered" evidence="1">
    <location>
        <begin position="73"/>
        <end position="125"/>
    </location>
</feature>